<accession>A0A409XEG5</accession>
<dbReference type="AlphaFoldDB" id="A0A409XEG5"/>
<dbReference type="GO" id="GO:0005771">
    <property type="term" value="C:multivesicular body"/>
    <property type="evidence" value="ECO:0007669"/>
    <property type="project" value="TreeGrafter"/>
</dbReference>
<dbReference type="GO" id="GO:0006900">
    <property type="term" value="P:vesicle budding from membrane"/>
    <property type="evidence" value="ECO:0007669"/>
    <property type="project" value="TreeGrafter"/>
</dbReference>
<evidence type="ECO:0000256" key="1">
    <source>
        <dbReference type="SAM" id="Coils"/>
    </source>
</evidence>
<organism evidence="3 4">
    <name type="scientific">Psilocybe cyanescens</name>
    <dbReference type="NCBI Taxonomy" id="93625"/>
    <lineage>
        <taxon>Eukaryota</taxon>
        <taxon>Fungi</taxon>
        <taxon>Dikarya</taxon>
        <taxon>Basidiomycota</taxon>
        <taxon>Agaricomycotina</taxon>
        <taxon>Agaricomycetes</taxon>
        <taxon>Agaricomycetidae</taxon>
        <taxon>Agaricales</taxon>
        <taxon>Agaricineae</taxon>
        <taxon>Strophariaceae</taxon>
        <taxon>Psilocybe</taxon>
    </lineage>
</organism>
<dbReference type="Proteomes" id="UP000283269">
    <property type="component" value="Unassembled WGS sequence"/>
</dbReference>
<sequence>MAGLSPIPSTPRRKTSPPSNMLTTPSSSNTYATPISTLVPFSSTSIPRLQALYSDFSRQKHSNPTSYNANIDWWRKALESVVGSGLQSDVHDNNFSQQTPLRNTRRNEDVGSISITTTPGMSDRLVLHAGRELMDRVKIPKVGKPLSLGAVLVSKSELRTTRSVVPLSEFLSLTTSIYDPGWLPTRIAKYVVGRPLWWALEQMGVVGEEGLLTGSGEQRQQHKDTGWWGDYVMVRLVEAAAGKVMDIQEGRMASAGDALYTLDSFRQAFASVVGVNNEDEDEDTVVPVALRETDAKVLIKYLERERGVLVQVKDVIKFVDKYASAEERTVTAVDCGILELKNAIHNLTFQVDSLQSKIDECTRKASQALQQKRKAAALSYLRSRKQLEDLLHKRLGSLSTLESTFITVEAAAGDVEIMKSYESSTATLRAILSHPSLERSSIDKTMDALADANADARDVDEAVRLGGDIAVGVEGAVDDGELEEELRAMILEAEKEKEQGEKEIEENGIAMRLEDAHRVPSDAPLRETLGRPEREGVAVS</sequence>
<dbReference type="InParanoid" id="A0A409XEG5"/>
<protein>
    <recommendedName>
        <fullName evidence="5">Snf7-domain-containing protein</fullName>
    </recommendedName>
</protein>
<dbReference type="InterPro" id="IPR005024">
    <property type="entry name" value="Snf7_fam"/>
</dbReference>
<dbReference type="PANTHER" id="PTHR22761:SF96">
    <property type="entry name" value="BCDNA.GH08385"/>
    <property type="match status" value="1"/>
</dbReference>
<feature type="compositionally biased region" description="Polar residues" evidence="2">
    <location>
        <begin position="20"/>
        <end position="29"/>
    </location>
</feature>
<evidence type="ECO:0008006" key="5">
    <source>
        <dbReference type="Google" id="ProtNLM"/>
    </source>
</evidence>
<keyword evidence="4" id="KW-1185">Reference proteome</keyword>
<evidence type="ECO:0000313" key="4">
    <source>
        <dbReference type="Proteomes" id="UP000283269"/>
    </source>
</evidence>
<feature type="coiled-coil region" evidence="1">
    <location>
        <begin position="337"/>
        <end position="371"/>
    </location>
</feature>
<proteinExistence type="predicted"/>
<gene>
    <name evidence="3" type="ORF">CVT25_006503</name>
</gene>
<feature type="region of interest" description="Disordered" evidence="2">
    <location>
        <begin position="510"/>
        <end position="540"/>
    </location>
</feature>
<dbReference type="Gene3D" id="1.10.287.1060">
    <property type="entry name" value="ESAT-6-like"/>
    <property type="match status" value="1"/>
</dbReference>
<dbReference type="FunCoup" id="A0A409XEG5">
    <property type="interactions" value="53"/>
</dbReference>
<reference evidence="3 4" key="1">
    <citation type="journal article" date="2018" name="Evol. Lett.">
        <title>Horizontal gene cluster transfer increased hallucinogenic mushroom diversity.</title>
        <authorList>
            <person name="Reynolds H.T."/>
            <person name="Vijayakumar V."/>
            <person name="Gluck-Thaler E."/>
            <person name="Korotkin H.B."/>
            <person name="Matheny P.B."/>
            <person name="Slot J.C."/>
        </authorList>
    </citation>
    <scope>NUCLEOTIDE SEQUENCE [LARGE SCALE GENOMIC DNA]</scope>
    <source>
        <strain evidence="3 4">2631</strain>
    </source>
</reference>
<feature type="region of interest" description="Disordered" evidence="2">
    <location>
        <begin position="1"/>
        <end position="29"/>
    </location>
</feature>
<dbReference type="EMBL" id="NHYD01001946">
    <property type="protein sequence ID" value="PPQ89131.1"/>
    <property type="molecule type" value="Genomic_DNA"/>
</dbReference>
<comment type="caution">
    <text evidence="3">The sequence shown here is derived from an EMBL/GenBank/DDBJ whole genome shotgun (WGS) entry which is preliminary data.</text>
</comment>
<dbReference type="PANTHER" id="PTHR22761">
    <property type="entry name" value="CHARGED MULTIVESICULAR BODY PROTEIN"/>
    <property type="match status" value="1"/>
</dbReference>
<feature type="compositionally biased region" description="Basic and acidic residues" evidence="2">
    <location>
        <begin position="512"/>
        <end position="540"/>
    </location>
</feature>
<dbReference type="STRING" id="93625.A0A409XEG5"/>
<evidence type="ECO:0000256" key="2">
    <source>
        <dbReference type="SAM" id="MobiDB-lite"/>
    </source>
</evidence>
<dbReference type="OrthoDB" id="10250120at2759"/>
<dbReference type="GO" id="GO:0000815">
    <property type="term" value="C:ESCRT III complex"/>
    <property type="evidence" value="ECO:0007669"/>
    <property type="project" value="TreeGrafter"/>
</dbReference>
<evidence type="ECO:0000313" key="3">
    <source>
        <dbReference type="EMBL" id="PPQ89131.1"/>
    </source>
</evidence>
<keyword evidence="1" id="KW-0175">Coiled coil</keyword>
<dbReference type="GO" id="GO:0032511">
    <property type="term" value="P:late endosome to vacuole transport via multivesicular body sorting pathway"/>
    <property type="evidence" value="ECO:0007669"/>
    <property type="project" value="TreeGrafter"/>
</dbReference>
<dbReference type="Pfam" id="PF03357">
    <property type="entry name" value="Snf7"/>
    <property type="match status" value="1"/>
</dbReference>
<dbReference type="GO" id="GO:0009898">
    <property type="term" value="C:cytoplasmic side of plasma membrane"/>
    <property type="evidence" value="ECO:0007669"/>
    <property type="project" value="TreeGrafter"/>
</dbReference>
<name>A0A409XEG5_PSICY</name>